<dbReference type="CDD" id="cd00619">
    <property type="entry name" value="Terminator_NusB"/>
    <property type="match status" value="1"/>
</dbReference>
<sequence>MSARTKARKRALDVLFAADVRGETAEQSLEAESLRAAARPERASSWPYAREIVQGVIDHATEIDSAIASHSTSWPIDRMPAVDRGILRIAVWEARYNPEVPVGVAVDEAVELAKELSTDDSPKFVNGLLMAIVRDEDAPVS</sequence>
<dbReference type="HAMAP" id="MF_00073">
    <property type="entry name" value="NusB"/>
    <property type="match status" value="1"/>
</dbReference>
<evidence type="ECO:0000256" key="4">
    <source>
        <dbReference type="ARBA" id="ARBA00023015"/>
    </source>
</evidence>
<keyword evidence="2 6" id="KW-0889">Transcription antitermination</keyword>
<organism evidence="8 9">
    <name type="scientific">Amnibacterium soli</name>
    <dbReference type="NCBI Taxonomy" id="1282736"/>
    <lineage>
        <taxon>Bacteria</taxon>
        <taxon>Bacillati</taxon>
        <taxon>Actinomycetota</taxon>
        <taxon>Actinomycetes</taxon>
        <taxon>Micrococcales</taxon>
        <taxon>Microbacteriaceae</taxon>
        <taxon>Amnibacterium</taxon>
    </lineage>
</organism>
<dbReference type="InterPro" id="IPR035926">
    <property type="entry name" value="NusB-like_sf"/>
</dbReference>
<dbReference type="NCBIfam" id="TIGR01951">
    <property type="entry name" value="nusB"/>
    <property type="match status" value="1"/>
</dbReference>
<protein>
    <recommendedName>
        <fullName evidence="6">Transcription antitermination protein NusB</fullName>
    </recommendedName>
    <alternativeName>
        <fullName evidence="6">Antitermination factor NusB</fullName>
    </alternativeName>
</protein>
<evidence type="ECO:0000313" key="9">
    <source>
        <dbReference type="Proteomes" id="UP001500121"/>
    </source>
</evidence>
<accession>A0ABP8Z185</accession>
<evidence type="ECO:0000313" key="8">
    <source>
        <dbReference type="EMBL" id="GAA4743558.1"/>
    </source>
</evidence>
<keyword evidence="5 6" id="KW-0804">Transcription</keyword>
<dbReference type="SUPFAM" id="SSF48013">
    <property type="entry name" value="NusB-like"/>
    <property type="match status" value="1"/>
</dbReference>
<gene>
    <name evidence="6 8" type="primary">nusB</name>
    <name evidence="8" type="ORF">GCM10025783_13920</name>
</gene>
<comment type="similarity">
    <text evidence="1 6">Belongs to the NusB family.</text>
</comment>
<dbReference type="Gene3D" id="1.10.940.10">
    <property type="entry name" value="NusB-like"/>
    <property type="match status" value="1"/>
</dbReference>
<proteinExistence type="inferred from homology"/>
<keyword evidence="9" id="KW-1185">Reference proteome</keyword>
<evidence type="ECO:0000256" key="1">
    <source>
        <dbReference type="ARBA" id="ARBA00005952"/>
    </source>
</evidence>
<evidence type="ECO:0000256" key="6">
    <source>
        <dbReference type="HAMAP-Rule" id="MF_00073"/>
    </source>
</evidence>
<keyword evidence="4 6" id="KW-0805">Transcription regulation</keyword>
<dbReference type="Proteomes" id="UP001500121">
    <property type="component" value="Unassembled WGS sequence"/>
</dbReference>
<evidence type="ECO:0000259" key="7">
    <source>
        <dbReference type="Pfam" id="PF01029"/>
    </source>
</evidence>
<evidence type="ECO:0000256" key="2">
    <source>
        <dbReference type="ARBA" id="ARBA00022814"/>
    </source>
</evidence>
<keyword evidence="3 6" id="KW-0694">RNA-binding</keyword>
<comment type="function">
    <text evidence="6">Involved in transcription antitermination. Required for transcription of ribosomal RNA (rRNA) genes. Binds specifically to the boxA antiterminator sequence of the ribosomal RNA (rrn) operons.</text>
</comment>
<dbReference type="RefSeq" id="WP_345480329.1">
    <property type="nucleotide sequence ID" value="NZ_BAABLP010000002.1"/>
</dbReference>
<comment type="caution">
    <text evidence="8">The sequence shown here is derived from an EMBL/GenBank/DDBJ whole genome shotgun (WGS) entry which is preliminary data.</text>
</comment>
<dbReference type="InterPro" id="IPR011605">
    <property type="entry name" value="NusB_fam"/>
</dbReference>
<feature type="domain" description="NusB/RsmB/TIM44" evidence="7">
    <location>
        <begin position="6"/>
        <end position="134"/>
    </location>
</feature>
<evidence type="ECO:0000256" key="3">
    <source>
        <dbReference type="ARBA" id="ARBA00022884"/>
    </source>
</evidence>
<evidence type="ECO:0000256" key="5">
    <source>
        <dbReference type="ARBA" id="ARBA00023163"/>
    </source>
</evidence>
<dbReference type="PANTHER" id="PTHR11078">
    <property type="entry name" value="N UTILIZATION SUBSTANCE PROTEIN B-RELATED"/>
    <property type="match status" value="1"/>
</dbReference>
<reference evidence="9" key="1">
    <citation type="journal article" date="2019" name="Int. J. Syst. Evol. Microbiol.">
        <title>The Global Catalogue of Microorganisms (GCM) 10K type strain sequencing project: providing services to taxonomists for standard genome sequencing and annotation.</title>
        <authorList>
            <consortium name="The Broad Institute Genomics Platform"/>
            <consortium name="The Broad Institute Genome Sequencing Center for Infectious Disease"/>
            <person name="Wu L."/>
            <person name="Ma J."/>
        </authorList>
    </citation>
    <scope>NUCLEOTIDE SEQUENCE [LARGE SCALE GENOMIC DNA]</scope>
    <source>
        <strain evidence="9">JCM 19015</strain>
    </source>
</reference>
<dbReference type="EMBL" id="BAABLP010000002">
    <property type="protein sequence ID" value="GAA4743558.1"/>
    <property type="molecule type" value="Genomic_DNA"/>
</dbReference>
<name>A0ABP8Z185_9MICO</name>
<dbReference type="InterPro" id="IPR006027">
    <property type="entry name" value="NusB_RsmB_TIM44"/>
</dbReference>
<dbReference type="PANTHER" id="PTHR11078:SF3">
    <property type="entry name" value="ANTITERMINATION NUSB DOMAIN-CONTAINING PROTEIN"/>
    <property type="match status" value="1"/>
</dbReference>
<dbReference type="Pfam" id="PF01029">
    <property type="entry name" value="NusB"/>
    <property type="match status" value="1"/>
</dbReference>